<dbReference type="KEGG" id="mcak:MCCS_06760"/>
<gene>
    <name evidence="5" type="ORF">MCCS_06760</name>
</gene>
<dbReference type="STRING" id="1855823.MCCS_06760"/>
<dbReference type="SUPFAM" id="SSF52540">
    <property type="entry name" value="P-loop containing nucleoside triphosphate hydrolases"/>
    <property type="match status" value="2"/>
</dbReference>
<evidence type="ECO:0000256" key="3">
    <source>
        <dbReference type="SAM" id="Coils"/>
    </source>
</evidence>
<dbReference type="InterPro" id="IPR003439">
    <property type="entry name" value="ABC_transporter-like_ATP-bd"/>
</dbReference>
<evidence type="ECO:0000256" key="1">
    <source>
        <dbReference type="ARBA" id="ARBA00022741"/>
    </source>
</evidence>
<dbReference type="Gene3D" id="1.10.287.380">
    <property type="entry name" value="Valyl-tRNA synthetase, C-terminal domain"/>
    <property type="match status" value="1"/>
</dbReference>
<evidence type="ECO:0000256" key="2">
    <source>
        <dbReference type="ARBA" id="ARBA00022840"/>
    </source>
</evidence>
<dbReference type="Pfam" id="PF00005">
    <property type="entry name" value="ABC_tran"/>
    <property type="match status" value="2"/>
</dbReference>
<dbReference type="InterPro" id="IPR051309">
    <property type="entry name" value="ABCF_ATPase"/>
</dbReference>
<feature type="domain" description="ABC transporter" evidence="4">
    <location>
        <begin position="4"/>
        <end position="253"/>
    </location>
</feature>
<protein>
    <submittedName>
        <fullName evidence="5">Putative ABC transporter ATP-binding protein</fullName>
    </submittedName>
</protein>
<reference evidence="5 6" key="1">
    <citation type="journal article" date="2017" name="Int. J. Syst. Evol. Microbiol.">
        <title>Macrococcus canis sp. nov., a skin bacterium associated with infections in dogs.</title>
        <authorList>
            <person name="Gobeli Brawand S."/>
            <person name="Cotting K."/>
            <person name="Gomez-Sanz E."/>
            <person name="Collaud A."/>
            <person name="Thomann A."/>
            <person name="Brodard I."/>
            <person name="Rodriguez-Campos S."/>
            <person name="Strauss C."/>
            <person name="Perreten V."/>
        </authorList>
    </citation>
    <scope>NUCLEOTIDE SEQUENCE [LARGE SCALE GENOMIC DNA]</scope>
    <source>
        <strain evidence="5 6">KM45013</strain>
    </source>
</reference>
<dbReference type="Pfam" id="PF12848">
    <property type="entry name" value="ABC_tran_Xtn"/>
    <property type="match status" value="1"/>
</dbReference>
<dbReference type="PROSITE" id="PS00211">
    <property type="entry name" value="ABC_TRANSPORTER_1"/>
    <property type="match status" value="1"/>
</dbReference>
<dbReference type="SMART" id="SM00382">
    <property type="entry name" value="AAA"/>
    <property type="match status" value="2"/>
</dbReference>
<sequence>MEAYKIENLTKQYGVKTVFENLSLSISTGDKIALVGINGTGKSALLKCIAEIEEHNGTVTHPNGFTIEYAAQSPVLDESLSITDNVLDRTHPVMQLFKKYNHILKQMETDYNEALAHELSEVQTQIEQMDGFTYRSSAEAILTKLGILNLEAPVSTLSGGQKKRVALAKSLLKAPDLLLLDEPTNHLDFESIYWLIQFIKNYNKAVLVVTHDRYFLNEITNRIVELRNGKLYQYRGNYEDYIVQKAEDELILANQEQKERQLYKQELAWMRKGAKARTTKQQARIDRFSDIEDKVKAQKKSETMEINLQNKRLGKQVFELESVGMHFDDKVLFAGFSDIVQTTDRIGIVGQNGTGKSTLLNLLAGELSPKTGTIKTGQTVRIGYYRQIEMELEKDMRMIDFLREKAEIGFTSTGEKISVTQLLERFLFPSAVHGTYISKLSGGERKRLYLLSILIQGPNVLLLDEPTNDLDTETLTVLEQYLETFKGAVITVSHDRYFLNKAVTSYWYVHENTVHKILGDFEDYLHFKSQIEKNITVQSPEKNDKHTNQEKEKKRVSYKDKRRFEFLTDAIETLEQDIEDIDAAIAQETTNYDKLNQLTSERQEKETLYETYFEEWDELSARME</sequence>
<dbReference type="PROSITE" id="PS50893">
    <property type="entry name" value="ABC_TRANSPORTER_2"/>
    <property type="match status" value="2"/>
</dbReference>
<dbReference type="GeneID" id="35294813"/>
<organism evidence="5 6">
    <name type="scientific">Macrococcoides canis</name>
    <dbReference type="NCBI Taxonomy" id="1855823"/>
    <lineage>
        <taxon>Bacteria</taxon>
        <taxon>Bacillati</taxon>
        <taxon>Bacillota</taxon>
        <taxon>Bacilli</taxon>
        <taxon>Bacillales</taxon>
        <taxon>Staphylococcaceae</taxon>
        <taxon>Macrococcoides</taxon>
    </lineage>
</organism>
<dbReference type="PANTHER" id="PTHR42855">
    <property type="entry name" value="ABC TRANSPORTER ATP-BINDING SUBUNIT"/>
    <property type="match status" value="1"/>
</dbReference>
<dbReference type="InterPro" id="IPR037118">
    <property type="entry name" value="Val-tRNA_synth_C_sf"/>
</dbReference>
<keyword evidence="3" id="KW-0175">Coiled coil</keyword>
<dbReference type="InterPro" id="IPR032781">
    <property type="entry name" value="ABC_tran_Xtn"/>
</dbReference>
<dbReference type="InterPro" id="IPR017871">
    <property type="entry name" value="ABC_transporter-like_CS"/>
</dbReference>
<dbReference type="AlphaFoldDB" id="A0A1W7AA86"/>
<dbReference type="Pfam" id="PF16326">
    <property type="entry name" value="ABC_tran_CTD"/>
    <property type="match status" value="1"/>
</dbReference>
<dbReference type="InterPro" id="IPR027417">
    <property type="entry name" value="P-loop_NTPase"/>
</dbReference>
<dbReference type="Proteomes" id="UP000194154">
    <property type="component" value="Chromosome"/>
</dbReference>
<evidence type="ECO:0000313" key="6">
    <source>
        <dbReference type="Proteomes" id="UP000194154"/>
    </source>
</evidence>
<dbReference type="RefSeq" id="WP_086042002.1">
    <property type="nucleotide sequence ID" value="NZ_CBCRZA010000001.1"/>
</dbReference>
<accession>A0A1W7AA86</accession>
<evidence type="ECO:0000259" key="4">
    <source>
        <dbReference type="PROSITE" id="PS50893"/>
    </source>
</evidence>
<dbReference type="FunFam" id="3.40.50.300:FF:000011">
    <property type="entry name" value="Putative ABC transporter ATP-binding component"/>
    <property type="match status" value="1"/>
</dbReference>
<dbReference type="PANTHER" id="PTHR42855:SF1">
    <property type="entry name" value="ABC TRANSPORTER DOMAIN-CONTAINING PROTEIN"/>
    <property type="match status" value="1"/>
</dbReference>
<proteinExistence type="predicted"/>
<dbReference type="CDD" id="cd03221">
    <property type="entry name" value="ABCF_EF-3"/>
    <property type="match status" value="2"/>
</dbReference>
<dbReference type="GO" id="GO:0003677">
    <property type="term" value="F:DNA binding"/>
    <property type="evidence" value="ECO:0007669"/>
    <property type="project" value="InterPro"/>
</dbReference>
<keyword evidence="2 5" id="KW-0067">ATP-binding</keyword>
<keyword evidence="1" id="KW-0547">Nucleotide-binding</keyword>
<name>A0A1W7AA86_9STAP</name>
<dbReference type="OrthoDB" id="9760950at2"/>
<dbReference type="EMBL" id="CP021059">
    <property type="protein sequence ID" value="ARQ06326.1"/>
    <property type="molecule type" value="Genomic_DNA"/>
</dbReference>
<keyword evidence="6" id="KW-1185">Reference proteome</keyword>
<dbReference type="InterPro" id="IPR003593">
    <property type="entry name" value="AAA+_ATPase"/>
</dbReference>
<feature type="coiled-coil region" evidence="3">
    <location>
        <begin position="564"/>
        <end position="615"/>
    </location>
</feature>
<dbReference type="InterPro" id="IPR032524">
    <property type="entry name" value="ABC_tran_C"/>
</dbReference>
<dbReference type="Gene3D" id="3.40.50.300">
    <property type="entry name" value="P-loop containing nucleotide triphosphate hydrolases"/>
    <property type="match status" value="2"/>
</dbReference>
<dbReference type="GO" id="GO:0005524">
    <property type="term" value="F:ATP binding"/>
    <property type="evidence" value="ECO:0007669"/>
    <property type="project" value="UniProtKB-KW"/>
</dbReference>
<feature type="domain" description="ABC transporter" evidence="4">
    <location>
        <begin position="318"/>
        <end position="537"/>
    </location>
</feature>
<dbReference type="GO" id="GO:0016887">
    <property type="term" value="F:ATP hydrolysis activity"/>
    <property type="evidence" value="ECO:0007669"/>
    <property type="project" value="InterPro"/>
</dbReference>
<evidence type="ECO:0000313" key="5">
    <source>
        <dbReference type="EMBL" id="ARQ06326.1"/>
    </source>
</evidence>